<comment type="similarity">
    <text evidence="3">Belongs to the RbfA family.</text>
</comment>
<dbReference type="NCBIfam" id="TIGR00082">
    <property type="entry name" value="rbfA"/>
    <property type="match status" value="1"/>
</dbReference>
<feature type="region of interest" description="Disordered" evidence="4">
    <location>
        <begin position="123"/>
        <end position="161"/>
    </location>
</feature>
<reference evidence="5" key="1">
    <citation type="submission" date="2021-10" db="EMBL/GenBank/DDBJ databases">
        <title>Novel species in genus Arthrobacter.</title>
        <authorList>
            <person name="Liu Y."/>
        </authorList>
    </citation>
    <scope>NUCLEOTIDE SEQUENCE</scope>
    <source>
        <strain evidence="5">Zg-Y809</strain>
    </source>
</reference>
<dbReference type="GO" id="GO:0030490">
    <property type="term" value="P:maturation of SSU-rRNA"/>
    <property type="evidence" value="ECO:0007669"/>
    <property type="project" value="UniProtKB-UniRule"/>
</dbReference>
<evidence type="ECO:0000256" key="2">
    <source>
        <dbReference type="ARBA" id="ARBA00022517"/>
    </source>
</evidence>
<protein>
    <recommendedName>
        <fullName evidence="3">Ribosome-binding factor A</fullName>
    </recommendedName>
</protein>
<dbReference type="GO" id="GO:0043024">
    <property type="term" value="F:ribosomal small subunit binding"/>
    <property type="evidence" value="ECO:0007669"/>
    <property type="project" value="TreeGrafter"/>
</dbReference>
<dbReference type="EMBL" id="JAJFZP010000008">
    <property type="protein sequence ID" value="MCC3269802.1"/>
    <property type="molecule type" value="Genomic_DNA"/>
</dbReference>
<dbReference type="PANTHER" id="PTHR33515">
    <property type="entry name" value="RIBOSOME-BINDING FACTOR A, CHLOROPLASTIC-RELATED"/>
    <property type="match status" value="1"/>
</dbReference>
<sequence length="161" mass="17597">MADPARAAKLADRIKVVVAQALERRIKDPRLGFVTLTDARVTNDLQHATLYYTVFGDEAQQADTKAALESARGVLRAEVGKNITVRLTPTLEFVPDEIPVNASHLEELIRAAKARDAELEALKKGATYAGDADPYRKDEDFDEEDDDAEDEDTPAAGSDAK</sequence>
<comment type="function">
    <text evidence="3">One of several proteins that assist in the late maturation steps of the functional core of the 30S ribosomal subunit. Associates with free 30S ribosomal subunits (but not with 30S subunits that are part of 70S ribosomes or polysomes). Required for efficient processing of 16S rRNA. May interact with the 5'-terminal helix region of 16S rRNA.</text>
</comment>
<dbReference type="HAMAP" id="MF_00003">
    <property type="entry name" value="RbfA"/>
    <property type="match status" value="1"/>
</dbReference>
<evidence type="ECO:0000313" key="5">
    <source>
        <dbReference type="EMBL" id="MCC3269802.1"/>
    </source>
</evidence>
<dbReference type="SUPFAM" id="SSF89919">
    <property type="entry name" value="Ribosome-binding factor A, RbfA"/>
    <property type="match status" value="1"/>
</dbReference>
<comment type="caution">
    <text evidence="5">The sequence shown here is derived from an EMBL/GenBank/DDBJ whole genome shotgun (WGS) entry which is preliminary data.</text>
</comment>
<dbReference type="InterPro" id="IPR015946">
    <property type="entry name" value="KH_dom-like_a/b"/>
</dbReference>
<comment type="subcellular location">
    <subcellularLocation>
        <location evidence="3">Cytoplasm</location>
    </subcellularLocation>
</comment>
<comment type="subunit">
    <text evidence="3">Monomer. Binds 30S ribosomal subunits, but not 50S ribosomal subunits or 70S ribosomes.</text>
</comment>
<evidence type="ECO:0000256" key="1">
    <source>
        <dbReference type="ARBA" id="ARBA00022490"/>
    </source>
</evidence>
<dbReference type="InterPro" id="IPR023799">
    <property type="entry name" value="RbfA_dom_sf"/>
</dbReference>
<accession>A0A9X1S786</accession>
<dbReference type="InterPro" id="IPR000238">
    <property type="entry name" value="RbfA"/>
</dbReference>
<dbReference type="GO" id="GO:0005829">
    <property type="term" value="C:cytosol"/>
    <property type="evidence" value="ECO:0007669"/>
    <property type="project" value="TreeGrafter"/>
</dbReference>
<keyword evidence="2 3" id="KW-0690">Ribosome biogenesis</keyword>
<proteinExistence type="inferred from homology"/>
<dbReference type="RefSeq" id="WP_227908156.1">
    <property type="nucleotide sequence ID" value="NZ_CP095461.1"/>
</dbReference>
<organism evidence="5 6">
    <name type="scientific">Arthrobacter gengyunqii</name>
    <dbReference type="NCBI Taxonomy" id="2886940"/>
    <lineage>
        <taxon>Bacteria</taxon>
        <taxon>Bacillati</taxon>
        <taxon>Actinomycetota</taxon>
        <taxon>Actinomycetes</taxon>
        <taxon>Micrococcales</taxon>
        <taxon>Micrococcaceae</taxon>
        <taxon>Arthrobacter</taxon>
    </lineage>
</organism>
<gene>
    <name evidence="3 5" type="primary">rbfA</name>
    <name evidence="5" type="ORF">LJ751_10565</name>
</gene>
<feature type="compositionally biased region" description="Acidic residues" evidence="4">
    <location>
        <begin position="140"/>
        <end position="153"/>
    </location>
</feature>
<dbReference type="Pfam" id="PF02033">
    <property type="entry name" value="RBFA"/>
    <property type="match status" value="1"/>
</dbReference>
<name>A0A9X1S786_9MICC</name>
<evidence type="ECO:0000256" key="3">
    <source>
        <dbReference type="HAMAP-Rule" id="MF_00003"/>
    </source>
</evidence>
<dbReference type="PROSITE" id="PS01319">
    <property type="entry name" value="RBFA"/>
    <property type="match status" value="1"/>
</dbReference>
<evidence type="ECO:0000256" key="4">
    <source>
        <dbReference type="SAM" id="MobiDB-lite"/>
    </source>
</evidence>
<dbReference type="Proteomes" id="UP001139264">
    <property type="component" value="Unassembled WGS sequence"/>
</dbReference>
<dbReference type="Gene3D" id="3.30.300.20">
    <property type="match status" value="1"/>
</dbReference>
<evidence type="ECO:0000313" key="6">
    <source>
        <dbReference type="Proteomes" id="UP001139264"/>
    </source>
</evidence>
<dbReference type="InterPro" id="IPR020053">
    <property type="entry name" value="Ribosome-bd_factorA_CS"/>
</dbReference>
<dbReference type="AlphaFoldDB" id="A0A9X1S786"/>
<keyword evidence="1 3" id="KW-0963">Cytoplasm</keyword>
<dbReference type="PANTHER" id="PTHR33515:SF1">
    <property type="entry name" value="RIBOSOME-BINDING FACTOR A, CHLOROPLASTIC-RELATED"/>
    <property type="match status" value="1"/>
</dbReference>